<proteinExistence type="predicted"/>
<feature type="compositionally biased region" description="Low complexity" evidence="1">
    <location>
        <begin position="296"/>
        <end position="322"/>
    </location>
</feature>
<feature type="domain" description="Peptidase C14 caspase" evidence="2">
    <location>
        <begin position="72"/>
        <end position="181"/>
    </location>
</feature>
<dbReference type="Pfam" id="PF00656">
    <property type="entry name" value="Peptidase_C14"/>
    <property type="match status" value="1"/>
</dbReference>
<sequence length="895" mass="100341">MKSTADRTHDISLINYHVKDLQSFGERVTEAAAAAFPNLIGHEDRLYGRTKCRYKRVHVLLLSWEADDLGVAKEIAELQDAFENIYHYEVEHWKIPSNRSHNSLNRRLTNFIDDYEGEDSLLIVYYGGHGYMNDDRQCIWSCTQALNAPEVQWYGLQTNIEQADCDVLLLLDCCASASSSNTGTGSGVTELIAACGFETVAPGVGEHSFTRSLIDELKWWTHGPSLTAAMLHNKVLSRVKYWKPRFGAAPYDERRRTPMYIVLANEGRKRSIEIVPLPPRTIAITEPAISLGDGVTSTSSSSSSQNLVSSNDASSSTSNTSTGPIAPEDNANSSESSISQVWPDRDFKCPKVLISVALEEDQWLEAEAWADWLEKVPAKVKYANVEGIYKSDSTIVLLSIAVAVWDLISSDPAVKFLGFVRSHNLLQNDACVPKSTKPPDWDLTTAEDPDPKNTLLNLSVSIPAACYIGRRDEQLSGLEKAVLSEVVTSLIRLRSPLQSIAWPPIAEQPPDYTEIPPLQALNIPPWSSTTNVKEYTLDTRQMEDGTGDEAEMKLRKLSNTSDVQSSEPLSDCSYRGGFPQHARPEWKPELYQLTTYTTIFIVDDSTFEHDLWGETRAALVQCTKRLMAVPNVDLRFRINLLDSDQNMNISTHHEISQTVEPQGPTYTYRRIVDHWSRLMKALAALDPEVRNDYPGLNIIVFLGRPLQEDFETLENLVTEISISLDLLMVDENKVGLQLVQIGSHESVARFIKRLLGIRARYGFRRDIIDATIFNPNEDTYSEILLGAVNKDMKAARAAMRYHIASYDDSELVLDSDLDSLLGRFPNTISTIYPTSVAKSYRRRNRALQRNLGPLQEEVLVQQVKDSTSRAPLGTLYEWLNEHGLLSNPGYYLGKG</sequence>
<dbReference type="GO" id="GO:0006508">
    <property type="term" value="P:proteolysis"/>
    <property type="evidence" value="ECO:0007669"/>
    <property type="project" value="InterPro"/>
</dbReference>
<dbReference type="PANTHER" id="PTHR34706:SF1">
    <property type="entry name" value="VWFA DOMAIN-CONTAINING PROTEIN"/>
    <property type="match status" value="1"/>
</dbReference>
<accession>A0A2K9YEP0</accession>
<feature type="compositionally biased region" description="Polar residues" evidence="1">
    <location>
        <begin position="330"/>
        <end position="339"/>
    </location>
</feature>
<protein>
    <recommendedName>
        <fullName evidence="2">Peptidase C14 caspase domain-containing protein</fullName>
    </recommendedName>
</protein>
<evidence type="ECO:0000256" key="1">
    <source>
        <dbReference type="SAM" id="MobiDB-lite"/>
    </source>
</evidence>
<name>A0A2K9YEP0_CLAUC</name>
<dbReference type="GO" id="GO:0004197">
    <property type="term" value="F:cysteine-type endopeptidase activity"/>
    <property type="evidence" value="ECO:0007669"/>
    <property type="project" value="InterPro"/>
</dbReference>
<evidence type="ECO:0000313" key="3">
    <source>
        <dbReference type="EMBL" id="AUW31316.1"/>
    </source>
</evidence>
<evidence type="ECO:0000259" key="2">
    <source>
        <dbReference type="Pfam" id="PF00656"/>
    </source>
</evidence>
<dbReference type="InterPro" id="IPR011600">
    <property type="entry name" value="Pept_C14_caspase"/>
</dbReference>
<dbReference type="PANTHER" id="PTHR34706">
    <property type="entry name" value="SLR1338 PROTEIN"/>
    <property type="match status" value="1"/>
</dbReference>
<feature type="region of interest" description="Disordered" evidence="1">
    <location>
        <begin position="293"/>
        <end position="339"/>
    </location>
</feature>
<dbReference type="EMBL" id="MG777505">
    <property type="protein sequence ID" value="AUW31316.1"/>
    <property type="molecule type" value="Genomic_DNA"/>
</dbReference>
<dbReference type="AlphaFoldDB" id="A0A2K9YEP0"/>
<reference evidence="3" key="1">
    <citation type="submission" date="2017-12" db="EMBL/GenBank/DDBJ databases">
        <title>Genome Sequencing Reveals a Rich Biosynthetic Potential.</title>
        <authorList>
            <person name="Bertrand R.L."/>
            <person name="Abdel-Hameed M.E."/>
            <person name="Sorensen J.L."/>
        </authorList>
    </citation>
    <scope>NUCLEOTIDE SEQUENCE</scope>
</reference>
<organism evidence="3">
    <name type="scientific">Cladonia uncialis subsp. uncialis</name>
    <dbReference type="NCBI Taxonomy" id="180999"/>
    <lineage>
        <taxon>Eukaryota</taxon>
        <taxon>Fungi</taxon>
        <taxon>Dikarya</taxon>
        <taxon>Ascomycota</taxon>
        <taxon>Pezizomycotina</taxon>
        <taxon>Lecanoromycetes</taxon>
        <taxon>OSLEUM clade</taxon>
        <taxon>Lecanoromycetidae</taxon>
        <taxon>Lecanorales</taxon>
        <taxon>Lecanorineae</taxon>
        <taxon>Cladoniaceae</taxon>
        <taxon>Cladonia</taxon>
    </lineage>
</organism>